<dbReference type="EMBL" id="CAJVPU010003553">
    <property type="protein sequence ID" value="CAG8519669.1"/>
    <property type="molecule type" value="Genomic_DNA"/>
</dbReference>
<gene>
    <name evidence="1" type="ORF">DHETER_LOCUS3852</name>
</gene>
<protein>
    <submittedName>
        <fullName evidence="1">11328_t:CDS:1</fullName>
    </submittedName>
</protein>
<comment type="caution">
    <text evidence="1">The sequence shown here is derived from an EMBL/GenBank/DDBJ whole genome shotgun (WGS) entry which is preliminary data.</text>
</comment>
<accession>A0ACA9LAP3</accession>
<dbReference type="Proteomes" id="UP000789702">
    <property type="component" value="Unassembled WGS sequence"/>
</dbReference>
<proteinExistence type="predicted"/>
<evidence type="ECO:0000313" key="1">
    <source>
        <dbReference type="EMBL" id="CAG8519669.1"/>
    </source>
</evidence>
<reference evidence="1" key="1">
    <citation type="submission" date="2021-06" db="EMBL/GenBank/DDBJ databases">
        <authorList>
            <person name="Kallberg Y."/>
            <person name="Tangrot J."/>
            <person name="Rosling A."/>
        </authorList>
    </citation>
    <scope>NUCLEOTIDE SEQUENCE</scope>
    <source>
        <strain evidence="1">IL203A</strain>
    </source>
</reference>
<name>A0ACA9LAP3_9GLOM</name>
<keyword evidence="2" id="KW-1185">Reference proteome</keyword>
<organism evidence="1 2">
    <name type="scientific">Dentiscutata heterogama</name>
    <dbReference type="NCBI Taxonomy" id="1316150"/>
    <lineage>
        <taxon>Eukaryota</taxon>
        <taxon>Fungi</taxon>
        <taxon>Fungi incertae sedis</taxon>
        <taxon>Mucoromycota</taxon>
        <taxon>Glomeromycotina</taxon>
        <taxon>Glomeromycetes</taxon>
        <taxon>Diversisporales</taxon>
        <taxon>Gigasporaceae</taxon>
        <taxon>Dentiscutata</taxon>
    </lineage>
</organism>
<sequence>MEFLSNLAVKDIKRSDLSIDYLNDITIEDDKKNSLIESFNYYLEKDQINDKNLDIDVLKIQKYLNMITELQNPPSLCNEINDLQRKNLADLFNHIQHFKRFIKEFLNKNDYDNICMKKIRITVINLELFYIHQRKVIIGNETFRKAIDKKKKD</sequence>
<evidence type="ECO:0000313" key="2">
    <source>
        <dbReference type="Proteomes" id="UP000789702"/>
    </source>
</evidence>